<keyword evidence="2" id="KW-0547">Nucleotide-binding</keyword>
<dbReference type="InterPro" id="IPR050221">
    <property type="entry name" value="26S_Proteasome_ATPase"/>
</dbReference>
<dbReference type="InterPro" id="IPR003593">
    <property type="entry name" value="AAA+_ATPase"/>
</dbReference>
<dbReference type="Pfam" id="PF22977">
    <property type="entry name" value="WHD"/>
    <property type="match status" value="1"/>
</dbReference>
<dbReference type="Proteomes" id="UP000481327">
    <property type="component" value="Unassembled WGS sequence"/>
</dbReference>
<dbReference type="Gene3D" id="3.40.50.300">
    <property type="entry name" value="P-loop containing nucleotide triphosphate hydrolases"/>
    <property type="match status" value="1"/>
</dbReference>
<protein>
    <submittedName>
        <fullName evidence="5">AAA family ATPase</fullName>
    </submittedName>
</protein>
<evidence type="ECO:0000259" key="4">
    <source>
        <dbReference type="SMART" id="SM00382"/>
    </source>
</evidence>
<dbReference type="OrthoDB" id="7438987at2"/>
<accession>A0A7C9GV47</accession>
<dbReference type="PANTHER" id="PTHR23073">
    <property type="entry name" value="26S PROTEASOME REGULATORY SUBUNIT"/>
    <property type="match status" value="1"/>
</dbReference>
<evidence type="ECO:0000256" key="3">
    <source>
        <dbReference type="ARBA" id="ARBA00022840"/>
    </source>
</evidence>
<evidence type="ECO:0000256" key="2">
    <source>
        <dbReference type="ARBA" id="ARBA00022741"/>
    </source>
</evidence>
<dbReference type="InterPro" id="IPR054472">
    <property type="entry name" value="WHD"/>
</dbReference>
<proteinExistence type="inferred from homology"/>
<dbReference type="AlphaFoldDB" id="A0A7C9GV47"/>
<dbReference type="InterPro" id="IPR003959">
    <property type="entry name" value="ATPase_AAA_core"/>
</dbReference>
<reference evidence="5 6" key="1">
    <citation type="submission" date="2019-09" db="EMBL/GenBank/DDBJ databases">
        <title>Polymorphobacter sp. isolated from a lake in China.</title>
        <authorList>
            <person name="Liu Z."/>
        </authorList>
    </citation>
    <scope>NUCLEOTIDE SEQUENCE [LARGE SCALE GENOMIC DNA]</scope>
    <source>
        <strain evidence="5 6">D40P</strain>
    </source>
</reference>
<comment type="similarity">
    <text evidence="1">Belongs to the AAA ATPase family.</text>
</comment>
<name>A0A7C9GV47_9SPHN</name>
<gene>
    <name evidence="5" type="ORF">F3168_08370</name>
</gene>
<dbReference type="CDD" id="cd19481">
    <property type="entry name" value="RecA-like_protease"/>
    <property type="match status" value="1"/>
</dbReference>
<evidence type="ECO:0000313" key="6">
    <source>
        <dbReference type="Proteomes" id="UP000481327"/>
    </source>
</evidence>
<dbReference type="InterPro" id="IPR027417">
    <property type="entry name" value="P-loop_NTPase"/>
</dbReference>
<organism evidence="5 6">
    <name type="scientific">Sandarakinorhabdus fusca</name>
    <dbReference type="NCBI Taxonomy" id="1439888"/>
    <lineage>
        <taxon>Bacteria</taxon>
        <taxon>Pseudomonadati</taxon>
        <taxon>Pseudomonadota</taxon>
        <taxon>Alphaproteobacteria</taxon>
        <taxon>Sphingomonadales</taxon>
        <taxon>Sphingosinicellaceae</taxon>
        <taxon>Sandarakinorhabdus</taxon>
    </lineage>
</organism>
<dbReference type="Pfam" id="PF00004">
    <property type="entry name" value="AAA"/>
    <property type="match status" value="1"/>
</dbReference>
<dbReference type="GO" id="GO:0005524">
    <property type="term" value="F:ATP binding"/>
    <property type="evidence" value="ECO:0007669"/>
    <property type="project" value="UniProtKB-KW"/>
</dbReference>
<feature type="domain" description="AAA+ ATPase" evidence="4">
    <location>
        <begin position="464"/>
        <end position="596"/>
    </location>
</feature>
<keyword evidence="3" id="KW-0067">ATP-binding</keyword>
<comment type="caution">
    <text evidence="5">The sequence shown here is derived from an EMBL/GenBank/DDBJ whole genome shotgun (WGS) entry which is preliminary data.</text>
</comment>
<dbReference type="EMBL" id="WIOL01000002">
    <property type="protein sequence ID" value="MQT17278.1"/>
    <property type="molecule type" value="Genomic_DNA"/>
</dbReference>
<keyword evidence="6" id="KW-1185">Reference proteome</keyword>
<dbReference type="GO" id="GO:0016887">
    <property type="term" value="F:ATP hydrolysis activity"/>
    <property type="evidence" value="ECO:0007669"/>
    <property type="project" value="InterPro"/>
</dbReference>
<evidence type="ECO:0000313" key="5">
    <source>
        <dbReference type="EMBL" id="MQT17278.1"/>
    </source>
</evidence>
<dbReference type="SUPFAM" id="SSF52540">
    <property type="entry name" value="P-loop containing nucleoside triphosphate hydrolases"/>
    <property type="match status" value="1"/>
</dbReference>
<dbReference type="SMART" id="SM00382">
    <property type="entry name" value="AAA"/>
    <property type="match status" value="1"/>
</dbReference>
<evidence type="ECO:0000256" key="1">
    <source>
        <dbReference type="ARBA" id="ARBA00006914"/>
    </source>
</evidence>
<sequence length="687" mass="72485">MAAKAWFAANDAWLAAMMAQLRHRLNLAAPPPPAAGPADMPAPPPRRGLFGLWGSDADAAEPTMLLPPPGPVSAAIEEKRLADAVAEAEAHDPPPALVALGQRFQLTPFERDILALCVAAELDPGIAAALPGGRPSFAIALAVLPDGAWEALAPDRPLRHWQLVAVDRGEGRSLAASPLRIDERILNHAKGLQHRDARLAPLLRPLAPAPDHLPGSQWAGAGAVATALGADAPGLAVLRGSDLASKHDVAAAAAAAHGLSLYSLAADDLPAAPEEIELLARLWHREALLAPLALFIDAQGPVVDGAAARAVRFAARSGGPLLLASRAAVPLGFDPLADVEVQRPTAAEQVALWQDALADTDDAIARPLAGRFDLDRRTIADAGRAALSGAPETPLHDRLMAATRDRTRPRLDRLADRVAVKAGLADIVLPPAPAAQLAQLVAQVENRVTVLGDWGFGDRMNRGMGVSALFVGDSGTGKTMAAEAVAHELGLDLYRIDLSAVVSKYIGETEKNLGALFDAAEAGSAVLLFDEADALFGKRSEVKDAHDRFANIEIDYLLQRMEAFRGLAILTTNMKAALDPAFTRRLRFIVDFPYPGAAERERIWQRAFPPAVPLDSIDVARLARLDLTGAAIQSVALNAAFAAADRGTPVTMPLLMDAARAEFRKLDRPVNEADFRTAPPVPKGVAA</sequence>